<evidence type="ECO:0000259" key="4">
    <source>
        <dbReference type="PROSITE" id="PS50110"/>
    </source>
</evidence>
<reference evidence="5 6" key="1">
    <citation type="submission" date="2020-04" db="EMBL/GenBank/DDBJ databases">
        <title>Genome sequencing of novel species.</title>
        <authorList>
            <person name="Heo J."/>
            <person name="Kim S.-J."/>
            <person name="Kim J.-S."/>
            <person name="Hong S.-B."/>
            <person name="Kwon S.-W."/>
        </authorList>
    </citation>
    <scope>NUCLEOTIDE SEQUENCE [LARGE SCALE GENOMIC DNA]</scope>
    <source>
        <strain evidence="5 6">CJU-R4</strain>
    </source>
</reference>
<evidence type="ECO:0000256" key="1">
    <source>
        <dbReference type="ARBA" id="ARBA00022553"/>
    </source>
</evidence>
<name>A0A7L5DLN6_9BACT</name>
<accession>A0A7L5DLN6</accession>
<dbReference type="InterPro" id="IPR011006">
    <property type="entry name" value="CheY-like_superfamily"/>
</dbReference>
<evidence type="ECO:0000313" key="6">
    <source>
        <dbReference type="Proteomes" id="UP000501128"/>
    </source>
</evidence>
<dbReference type="PANTHER" id="PTHR43547:SF2">
    <property type="entry name" value="HYBRID SIGNAL TRANSDUCTION HISTIDINE KINASE C"/>
    <property type="match status" value="1"/>
</dbReference>
<keyword evidence="6" id="KW-1185">Reference proteome</keyword>
<dbReference type="GO" id="GO:0000155">
    <property type="term" value="F:phosphorelay sensor kinase activity"/>
    <property type="evidence" value="ECO:0007669"/>
    <property type="project" value="TreeGrafter"/>
</dbReference>
<dbReference type="SMART" id="SM00448">
    <property type="entry name" value="REC"/>
    <property type="match status" value="1"/>
</dbReference>
<protein>
    <submittedName>
        <fullName evidence="5">Response regulator</fullName>
    </submittedName>
</protein>
<dbReference type="SUPFAM" id="SSF52172">
    <property type="entry name" value="CheY-like"/>
    <property type="match status" value="1"/>
</dbReference>
<dbReference type="PANTHER" id="PTHR43547">
    <property type="entry name" value="TWO-COMPONENT HISTIDINE KINASE"/>
    <property type="match status" value="1"/>
</dbReference>
<evidence type="ECO:0000256" key="2">
    <source>
        <dbReference type="PROSITE-ProRule" id="PRU00169"/>
    </source>
</evidence>
<keyword evidence="1 2" id="KW-0597">Phosphoprotein</keyword>
<feature type="modified residue" description="4-aspartylphosphate" evidence="2">
    <location>
        <position position="100"/>
    </location>
</feature>
<dbReference type="AlphaFoldDB" id="A0A7L5DLN6"/>
<dbReference type="KEGG" id="srho:HH216_02185"/>
<dbReference type="InterPro" id="IPR036890">
    <property type="entry name" value="HATPase_C_sf"/>
</dbReference>
<feature type="region of interest" description="Disordered" evidence="3">
    <location>
        <begin position="1"/>
        <end position="21"/>
    </location>
</feature>
<dbReference type="EMBL" id="CP051677">
    <property type="protein sequence ID" value="QJD77358.1"/>
    <property type="molecule type" value="Genomic_DNA"/>
</dbReference>
<proteinExistence type="predicted"/>
<dbReference type="Gene3D" id="3.40.50.2300">
    <property type="match status" value="1"/>
</dbReference>
<dbReference type="Gene3D" id="3.30.565.10">
    <property type="entry name" value="Histidine kinase-like ATPase, C-terminal domain"/>
    <property type="match status" value="1"/>
</dbReference>
<dbReference type="SUPFAM" id="SSF55874">
    <property type="entry name" value="ATPase domain of HSP90 chaperone/DNA topoisomerase II/histidine kinase"/>
    <property type="match status" value="1"/>
</dbReference>
<feature type="domain" description="Response regulatory" evidence="4">
    <location>
        <begin position="51"/>
        <end position="167"/>
    </location>
</feature>
<dbReference type="PROSITE" id="PS50110">
    <property type="entry name" value="RESPONSE_REGULATORY"/>
    <property type="match status" value="1"/>
</dbReference>
<gene>
    <name evidence="5" type="ORF">HH216_02185</name>
</gene>
<dbReference type="Pfam" id="PF00072">
    <property type="entry name" value="Response_reg"/>
    <property type="match status" value="1"/>
</dbReference>
<evidence type="ECO:0000313" key="5">
    <source>
        <dbReference type="EMBL" id="QJD77358.1"/>
    </source>
</evidence>
<evidence type="ECO:0000256" key="3">
    <source>
        <dbReference type="SAM" id="MobiDB-lite"/>
    </source>
</evidence>
<dbReference type="InterPro" id="IPR001789">
    <property type="entry name" value="Sig_transdc_resp-reg_receiver"/>
</dbReference>
<sequence length="175" mass="18894">MVELHGGRVEAQSEGPGKGSTFTVHLPVLTPAAPPTPEPAPQALNSAGARRILVIDDNVDAAFTLAMLLKVKGYETHTRHSGRAGIEAAESLRPSAILLDIGMPELDGYATCQLIRQQSWGQTMLVIALTGYGQEEDRQRTREAGFNSHLVKPVDLPELLNLLTDLFDQTSTLLT</sequence>
<dbReference type="Proteomes" id="UP000501128">
    <property type="component" value="Chromosome"/>
</dbReference>
<organism evidence="5 6">
    <name type="scientific">Spirosoma rhododendri</name>
    <dbReference type="NCBI Taxonomy" id="2728024"/>
    <lineage>
        <taxon>Bacteria</taxon>
        <taxon>Pseudomonadati</taxon>
        <taxon>Bacteroidota</taxon>
        <taxon>Cytophagia</taxon>
        <taxon>Cytophagales</taxon>
        <taxon>Cytophagaceae</taxon>
        <taxon>Spirosoma</taxon>
    </lineage>
</organism>
<dbReference type="CDD" id="cd17580">
    <property type="entry name" value="REC_2_DhkD-like"/>
    <property type="match status" value="1"/>
</dbReference>